<evidence type="ECO:0008006" key="4">
    <source>
        <dbReference type="Google" id="ProtNLM"/>
    </source>
</evidence>
<sequence>MFLSTIFTSIAALSLGVSAAPTVNAYPRYAQLRLYGEPGCFDQNLGELGVYDERLNSCQTFGDDYTIRSVAFEYRLRDNCTVSVYDDVTCNLNRHDVELGACLSGDKQYGSYLVQC</sequence>
<keyword evidence="1" id="KW-0732">Signal</keyword>
<dbReference type="AlphaFoldDB" id="A0A5N6THX4"/>
<keyword evidence="3" id="KW-1185">Reference proteome</keyword>
<gene>
    <name evidence="2" type="ORF">BDV25DRAFT_58856</name>
</gene>
<evidence type="ECO:0000313" key="2">
    <source>
        <dbReference type="EMBL" id="KAE8145974.1"/>
    </source>
</evidence>
<dbReference type="EMBL" id="ML742297">
    <property type="protein sequence ID" value="KAE8145974.1"/>
    <property type="molecule type" value="Genomic_DNA"/>
</dbReference>
<organism evidence="2 3">
    <name type="scientific">Aspergillus avenaceus</name>
    <dbReference type="NCBI Taxonomy" id="36643"/>
    <lineage>
        <taxon>Eukaryota</taxon>
        <taxon>Fungi</taxon>
        <taxon>Dikarya</taxon>
        <taxon>Ascomycota</taxon>
        <taxon>Pezizomycotina</taxon>
        <taxon>Eurotiomycetes</taxon>
        <taxon>Eurotiomycetidae</taxon>
        <taxon>Eurotiales</taxon>
        <taxon>Aspergillaceae</taxon>
        <taxon>Aspergillus</taxon>
        <taxon>Aspergillus subgen. Circumdati</taxon>
    </lineage>
</organism>
<name>A0A5N6THX4_ASPAV</name>
<dbReference type="Proteomes" id="UP000325780">
    <property type="component" value="Unassembled WGS sequence"/>
</dbReference>
<evidence type="ECO:0000313" key="3">
    <source>
        <dbReference type="Proteomes" id="UP000325780"/>
    </source>
</evidence>
<proteinExistence type="predicted"/>
<protein>
    <recommendedName>
        <fullName evidence="4">Cyanovirin-N domain-containing protein</fullName>
    </recommendedName>
</protein>
<accession>A0A5N6THX4</accession>
<reference evidence="2 3" key="1">
    <citation type="submission" date="2019-04" db="EMBL/GenBank/DDBJ databases">
        <title>Friends and foes A comparative genomics study of 23 Aspergillus species from section Flavi.</title>
        <authorList>
            <consortium name="DOE Joint Genome Institute"/>
            <person name="Kjaerbolling I."/>
            <person name="Vesth T."/>
            <person name="Frisvad J.C."/>
            <person name="Nybo J.L."/>
            <person name="Theobald S."/>
            <person name="Kildgaard S."/>
            <person name="Isbrandt T."/>
            <person name="Kuo A."/>
            <person name="Sato A."/>
            <person name="Lyhne E.K."/>
            <person name="Kogle M.E."/>
            <person name="Wiebenga A."/>
            <person name="Kun R.S."/>
            <person name="Lubbers R.J."/>
            <person name="Makela M.R."/>
            <person name="Barry K."/>
            <person name="Chovatia M."/>
            <person name="Clum A."/>
            <person name="Daum C."/>
            <person name="Haridas S."/>
            <person name="He G."/>
            <person name="LaButti K."/>
            <person name="Lipzen A."/>
            <person name="Mondo S."/>
            <person name="Riley R."/>
            <person name="Salamov A."/>
            <person name="Simmons B.A."/>
            <person name="Magnuson J.K."/>
            <person name="Henrissat B."/>
            <person name="Mortensen U.H."/>
            <person name="Larsen T.O."/>
            <person name="Devries R.P."/>
            <person name="Grigoriev I.V."/>
            <person name="Machida M."/>
            <person name="Baker S.E."/>
            <person name="Andersen M.R."/>
        </authorList>
    </citation>
    <scope>NUCLEOTIDE SEQUENCE [LARGE SCALE GENOMIC DNA]</scope>
    <source>
        <strain evidence="2 3">IBT 18842</strain>
    </source>
</reference>
<feature type="signal peptide" evidence="1">
    <location>
        <begin position="1"/>
        <end position="19"/>
    </location>
</feature>
<feature type="chain" id="PRO_5024997092" description="Cyanovirin-N domain-containing protein" evidence="1">
    <location>
        <begin position="20"/>
        <end position="116"/>
    </location>
</feature>
<evidence type="ECO:0000256" key="1">
    <source>
        <dbReference type="SAM" id="SignalP"/>
    </source>
</evidence>
<dbReference type="OrthoDB" id="4691160at2759"/>